<reference evidence="1 2" key="1">
    <citation type="journal article" date="2014" name="Am. J. Bot.">
        <title>Genome assembly and annotation for red clover (Trifolium pratense; Fabaceae).</title>
        <authorList>
            <person name="Istvanek J."/>
            <person name="Jaros M."/>
            <person name="Krenek A."/>
            <person name="Repkova J."/>
        </authorList>
    </citation>
    <scope>NUCLEOTIDE SEQUENCE [LARGE SCALE GENOMIC DNA]</scope>
    <source>
        <strain evidence="2">cv. Tatra</strain>
        <tissue evidence="1">Young leaves</tissue>
    </source>
</reference>
<sequence>EVEPQSVKAAMSDSGWLQAMQSEYKALMDNNTWSLVPLHLQLVVNGSSESKKIQMALSTNSRLDWWQRGFYKLLVLISLRHSLL</sequence>
<reference evidence="1 2" key="2">
    <citation type="journal article" date="2017" name="Front. Plant Sci.">
        <title>Gene Classification and Mining of Molecular Markers Useful in Red Clover (Trifolium pratense) Breeding.</title>
        <authorList>
            <person name="Istvanek J."/>
            <person name="Dluhosova J."/>
            <person name="Dluhos P."/>
            <person name="Patkova L."/>
            <person name="Nedelnik J."/>
            <person name="Repkova J."/>
        </authorList>
    </citation>
    <scope>NUCLEOTIDE SEQUENCE [LARGE SCALE GENOMIC DNA]</scope>
    <source>
        <strain evidence="2">cv. Tatra</strain>
        <tissue evidence="1">Young leaves</tissue>
    </source>
</reference>
<gene>
    <name evidence="1" type="ORF">L195_g045699</name>
</gene>
<comment type="caution">
    <text evidence="1">The sequence shown here is derived from an EMBL/GenBank/DDBJ whole genome shotgun (WGS) entry which is preliminary data.</text>
</comment>
<proteinExistence type="predicted"/>
<evidence type="ECO:0000313" key="1">
    <source>
        <dbReference type="EMBL" id="PNX89579.1"/>
    </source>
</evidence>
<name>A0A2K3MFS5_TRIPR</name>
<dbReference type="EMBL" id="ASHM01060251">
    <property type="protein sequence ID" value="PNX89579.1"/>
    <property type="molecule type" value="Genomic_DNA"/>
</dbReference>
<feature type="non-terminal residue" evidence="1">
    <location>
        <position position="1"/>
    </location>
</feature>
<dbReference type="AlphaFoldDB" id="A0A2K3MFS5"/>
<organism evidence="1 2">
    <name type="scientific">Trifolium pratense</name>
    <name type="common">Red clover</name>
    <dbReference type="NCBI Taxonomy" id="57577"/>
    <lineage>
        <taxon>Eukaryota</taxon>
        <taxon>Viridiplantae</taxon>
        <taxon>Streptophyta</taxon>
        <taxon>Embryophyta</taxon>
        <taxon>Tracheophyta</taxon>
        <taxon>Spermatophyta</taxon>
        <taxon>Magnoliopsida</taxon>
        <taxon>eudicotyledons</taxon>
        <taxon>Gunneridae</taxon>
        <taxon>Pentapetalae</taxon>
        <taxon>rosids</taxon>
        <taxon>fabids</taxon>
        <taxon>Fabales</taxon>
        <taxon>Fabaceae</taxon>
        <taxon>Papilionoideae</taxon>
        <taxon>50 kb inversion clade</taxon>
        <taxon>NPAAA clade</taxon>
        <taxon>Hologalegina</taxon>
        <taxon>IRL clade</taxon>
        <taxon>Trifolieae</taxon>
        <taxon>Trifolium</taxon>
    </lineage>
</organism>
<protein>
    <submittedName>
        <fullName evidence="1">Retrovirus-related Pol polyprotein from transposon TNT 1-94</fullName>
    </submittedName>
</protein>
<dbReference type="Proteomes" id="UP000236291">
    <property type="component" value="Unassembled WGS sequence"/>
</dbReference>
<accession>A0A2K3MFS5</accession>
<evidence type="ECO:0000313" key="2">
    <source>
        <dbReference type="Proteomes" id="UP000236291"/>
    </source>
</evidence>